<dbReference type="AlphaFoldDB" id="A0AAU8K344"/>
<name>A0AAU8K344_9ACTN</name>
<evidence type="ECO:0000256" key="6">
    <source>
        <dbReference type="SAM" id="MobiDB-lite"/>
    </source>
</evidence>
<feature type="region of interest" description="Disordered" evidence="6">
    <location>
        <begin position="1"/>
        <end position="30"/>
    </location>
</feature>
<dbReference type="InterPro" id="IPR011701">
    <property type="entry name" value="MFS"/>
</dbReference>
<dbReference type="EMBL" id="CP159872">
    <property type="protein sequence ID" value="XCM82674.1"/>
    <property type="molecule type" value="Genomic_DNA"/>
</dbReference>
<evidence type="ECO:0000313" key="9">
    <source>
        <dbReference type="EMBL" id="XCM82674.1"/>
    </source>
</evidence>
<feature type="domain" description="Major facilitator superfamily (MFS) profile" evidence="8">
    <location>
        <begin position="40"/>
        <end position="493"/>
    </location>
</feature>
<proteinExistence type="predicted"/>
<dbReference type="PROSITE" id="PS50850">
    <property type="entry name" value="MFS"/>
    <property type="match status" value="1"/>
</dbReference>
<accession>A0AAU8K344</accession>
<keyword evidence="3 7" id="KW-1133">Transmembrane helix</keyword>
<dbReference type="Gene3D" id="1.20.1250.20">
    <property type="entry name" value="MFS general substrate transporter like domains"/>
    <property type="match status" value="1"/>
</dbReference>
<feature type="transmembrane region" description="Helical" evidence="7">
    <location>
        <begin position="465"/>
        <end position="486"/>
    </location>
</feature>
<evidence type="ECO:0000256" key="3">
    <source>
        <dbReference type="ARBA" id="ARBA00022989"/>
    </source>
</evidence>
<dbReference type="InterPro" id="IPR020846">
    <property type="entry name" value="MFS_dom"/>
</dbReference>
<evidence type="ECO:0000256" key="1">
    <source>
        <dbReference type="ARBA" id="ARBA00004651"/>
    </source>
</evidence>
<feature type="transmembrane region" description="Helical" evidence="7">
    <location>
        <begin position="297"/>
        <end position="323"/>
    </location>
</feature>
<dbReference type="SUPFAM" id="SSF103473">
    <property type="entry name" value="MFS general substrate transporter"/>
    <property type="match status" value="1"/>
</dbReference>
<feature type="transmembrane region" description="Helical" evidence="7">
    <location>
        <begin position="363"/>
        <end position="384"/>
    </location>
</feature>
<evidence type="ECO:0000256" key="7">
    <source>
        <dbReference type="SAM" id="Phobius"/>
    </source>
</evidence>
<dbReference type="PANTHER" id="PTHR42718">
    <property type="entry name" value="MAJOR FACILITATOR SUPERFAMILY MULTIDRUG TRANSPORTER MFSC"/>
    <property type="match status" value="1"/>
</dbReference>
<protein>
    <submittedName>
        <fullName evidence="9">MFS transporter</fullName>
    </submittedName>
</protein>
<feature type="transmembrane region" description="Helical" evidence="7">
    <location>
        <begin position="74"/>
        <end position="93"/>
    </location>
</feature>
<evidence type="ECO:0000256" key="5">
    <source>
        <dbReference type="ARBA" id="ARBA00023251"/>
    </source>
</evidence>
<gene>
    <name evidence="9" type="ORF">ABWK59_29065</name>
</gene>
<dbReference type="GO" id="GO:0005886">
    <property type="term" value="C:plasma membrane"/>
    <property type="evidence" value="ECO:0007669"/>
    <property type="project" value="UniProtKB-SubCell"/>
</dbReference>
<feature type="transmembrane region" description="Helical" evidence="7">
    <location>
        <begin position="256"/>
        <end position="276"/>
    </location>
</feature>
<dbReference type="Gene3D" id="1.20.1720.10">
    <property type="entry name" value="Multidrug resistance protein D"/>
    <property type="match status" value="1"/>
</dbReference>
<keyword evidence="4 7" id="KW-0472">Membrane</keyword>
<feature type="transmembrane region" description="Helical" evidence="7">
    <location>
        <begin position="329"/>
        <end position="351"/>
    </location>
</feature>
<reference evidence="9" key="1">
    <citation type="submission" date="2024-06" db="EMBL/GenBank/DDBJ databases">
        <title>The genome sequences of Kitasatospora sp. strain HUAS MG31.</title>
        <authorList>
            <person name="Mo P."/>
        </authorList>
    </citation>
    <scope>NUCLEOTIDE SEQUENCE</scope>
    <source>
        <strain evidence="9">HUAS MG31</strain>
    </source>
</reference>
<keyword evidence="5" id="KW-0046">Antibiotic resistance</keyword>
<feature type="transmembrane region" description="Helical" evidence="7">
    <location>
        <begin position="196"/>
        <end position="218"/>
    </location>
</feature>
<evidence type="ECO:0000259" key="8">
    <source>
        <dbReference type="PROSITE" id="PS50850"/>
    </source>
</evidence>
<dbReference type="GO" id="GO:0046677">
    <property type="term" value="P:response to antibiotic"/>
    <property type="evidence" value="ECO:0007669"/>
    <property type="project" value="UniProtKB-KW"/>
</dbReference>
<dbReference type="InterPro" id="IPR036259">
    <property type="entry name" value="MFS_trans_sf"/>
</dbReference>
<dbReference type="KEGG" id="kcm:ABWK59_29065"/>
<feature type="transmembrane region" description="Helical" evidence="7">
    <location>
        <begin position="438"/>
        <end position="459"/>
    </location>
</feature>
<dbReference type="PANTHER" id="PTHR42718:SF39">
    <property type="entry name" value="ACTINORHODIN TRANSPORTER-RELATED"/>
    <property type="match status" value="1"/>
</dbReference>
<dbReference type="CDD" id="cd17321">
    <property type="entry name" value="MFS_MMR_MDR_like"/>
    <property type="match status" value="1"/>
</dbReference>
<dbReference type="GO" id="GO:0022857">
    <property type="term" value="F:transmembrane transporter activity"/>
    <property type="evidence" value="ECO:0007669"/>
    <property type="project" value="InterPro"/>
</dbReference>
<evidence type="ECO:0000256" key="4">
    <source>
        <dbReference type="ARBA" id="ARBA00023136"/>
    </source>
</evidence>
<dbReference type="Pfam" id="PF07690">
    <property type="entry name" value="MFS_1"/>
    <property type="match status" value="1"/>
</dbReference>
<dbReference type="RefSeq" id="WP_354643606.1">
    <property type="nucleotide sequence ID" value="NZ_CP159872.1"/>
</dbReference>
<sequence length="493" mass="50212">MTSAEQRSERTAGRDPVPAPGRDGTASGAPARFDAAGRRVLAVCMGAGFTTLLDQSVLNIAISDVRDTLHASAGQIAWIVAGYSLAFGLALIPGGRLGDVLGRKWLFVAGLAVFTGFSALASTAHSPWTLVAARLLQGAGAGLVNSQMIGTIQDVFTGQTRTRALGLYALTGGLSTALGPPLGGLLLGAAGPDLGWRLTFLLAVPFGLLTLLLAVRHLPPPTPSARHTDLDPVGLLLVAVLTLGAMLPFIRPPGALGAAAFAAGVVLLAVLLVAWQRRYARSGRHPLVHPALARSRPYAIGTTVMMAQFGTSIAGSLVLAMFLRDGLGLSAVGTALVTLPAAVAMGVASTLSWRVVRRFGQRTVPAGLLLSCTALLAGAAAVHYAPADVLPGLLALTQLAAGTASGLIYAPNQAYVLRHAPAEAAGVAGGILQMAQRIAGAVGVSAVSGLYLRATATGLDTHRDAYTLATLACAAGTALALALATLTTRPRWQ</sequence>
<feature type="transmembrane region" description="Helical" evidence="7">
    <location>
        <begin position="105"/>
        <end position="122"/>
    </location>
</feature>
<feature type="transmembrane region" description="Helical" evidence="7">
    <location>
        <begin position="390"/>
        <end position="410"/>
    </location>
</feature>
<feature type="compositionally biased region" description="Basic and acidic residues" evidence="6">
    <location>
        <begin position="1"/>
        <end position="13"/>
    </location>
</feature>
<feature type="transmembrane region" description="Helical" evidence="7">
    <location>
        <begin position="230"/>
        <end position="250"/>
    </location>
</feature>
<evidence type="ECO:0000256" key="2">
    <source>
        <dbReference type="ARBA" id="ARBA00022692"/>
    </source>
</evidence>
<keyword evidence="2 7" id="KW-0812">Transmembrane</keyword>
<organism evidence="9">
    <name type="scientific">Kitasatospora camelliae</name>
    <dbReference type="NCBI Taxonomy" id="3156397"/>
    <lineage>
        <taxon>Bacteria</taxon>
        <taxon>Bacillati</taxon>
        <taxon>Actinomycetota</taxon>
        <taxon>Actinomycetes</taxon>
        <taxon>Kitasatosporales</taxon>
        <taxon>Streptomycetaceae</taxon>
        <taxon>Kitasatospora</taxon>
    </lineage>
</organism>
<feature type="transmembrane region" description="Helical" evidence="7">
    <location>
        <begin position="165"/>
        <end position="190"/>
    </location>
</feature>
<comment type="subcellular location">
    <subcellularLocation>
        <location evidence="1">Cell membrane</location>
        <topology evidence="1">Multi-pass membrane protein</topology>
    </subcellularLocation>
</comment>